<dbReference type="InterPro" id="IPR019338">
    <property type="entry name" value="Ribosomal_bL35m"/>
</dbReference>
<evidence type="ECO:0000256" key="2">
    <source>
        <dbReference type="ARBA" id="ARBA00006598"/>
    </source>
</evidence>
<evidence type="ECO:0000256" key="8">
    <source>
        <dbReference type="ARBA" id="ARBA00035418"/>
    </source>
</evidence>
<keyword evidence="5" id="KW-0496">Mitochondrion</keyword>
<feature type="non-terminal residue" evidence="9">
    <location>
        <position position="1"/>
    </location>
</feature>
<comment type="similarity">
    <text evidence="2">Belongs to the bacterial ribosomal protein bL35 family.</text>
</comment>
<sequence>RADELLRFHTRWRTKLHPSPPIFKTDTVMENPLRWPRQHRKYYLDEEGNSDLAVPAAVKRFKVMNNGAVIHALPGRNTKVHRKPEAYVNRLQQHVFCSTNENYLVKNLLSKDICRPRWYPDDPYEPYHVRRHSPWDYRLYRQKYYP</sequence>
<evidence type="ECO:0000256" key="7">
    <source>
        <dbReference type="ARBA" id="ARBA00035273"/>
    </source>
</evidence>
<dbReference type="STRING" id="282301.A0A267EHE3"/>
<dbReference type="GO" id="GO:0003735">
    <property type="term" value="F:structural constituent of ribosome"/>
    <property type="evidence" value="ECO:0007669"/>
    <property type="project" value="InterPro"/>
</dbReference>
<comment type="caution">
    <text evidence="9">The sequence shown here is derived from an EMBL/GenBank/DDBJ whole genome shotgun (WGS) entry which is preliminary data.</text>
</comment>
<dbReference type="EMBL" id="NIVC01002094">
    <property type="protein sequence ID" value="PAA60918.1"/>
    <property type="molecule type" value="Genomic_DNA"/>
</dbReference>
<dbReference type="OrthoDB" id="5847109at2759"/>
<dbReference type="GO" id="GO:0005840">
    <property type="term" value="C:ribosome"/>
    <property type="evidence" value="ECO:0007669"/>
    <property type="project" value="UniProtKB-KW"/>
</dbReference>
<dbReference type="PANTHER" id="PTHR15909">
    <property type="entry name" value="39S RIBOSOMAL PROTEIN L35, MITOCHONDRIAL"/>
    <property type="match status" value="1"/>
</dbReference>
<evidence type="ECO:0000313" key="11">
    <source>
        <dbReference type="EMBL" id="PAA67443.1"/>
    </source>
</evidence>
<keyword evidence="4" id="KW-0689">Ribosomal protein</keyword>
<organism evidence="9 12">
    <name type="scientific">Macrostomum lignano</name>
    <dbReference type="NCBI Taxonomy" id="282301"/>
    <lineage>
        <taxon>Eukaryota</taxon>
        <taxon>Metazoa</taxon>
        <taxon>Spiralia</taxon>
        <taxon>Lophotrochozoa</taxon>
        <taxon>Platyhelminthes</taxon>
        <taxon>Rhabditophora</taxon>
        <taxon>Macrostomorpha</taxon>
        <taxon>Macrostomida</taxon>
        <taxon>Macrostomidae</taxon>
        <taxon>Macrostomum</taxon>
    </lineage>
</organism>
<dbReference type="GO" id="GO:0005739">
    <property type="term" value="C:mitochondrion"/>
    <property type="evidence" value="ECO:0007669"/>
    <property type="project" value="UniProtKB-SubCell"/>
</dbReference>
<keyword evidence="6" id="KW-0687">Ribonucleoprotein</keyword>
<evidence type="ECO:0000256" key="1">
    <source>
        <dbReference type="ARBA" id="ARBA00004173"/>
    </source>
</evidence>
<name>A0A267EHE3_9PLAT</name>
<dbReference type="InterPro" id="IPR037229">
    <property type="entry name" value="Ribosomal_bL35_sf"/>
</dbReference>
<evidence type="ECO:0000256" key="4">
    <source>
        <dbReference type="ARBA" id="ARBA00022980"/>
    </source>
</evidence>
<dbReference type="PANTHER" id="PTHR15909:SF0">
    <property type="entry name" value="LARGE RIBOSOMAL SUBUNIT PROTEIN BL35M"/>
    <property type="match status" value="1"/>
</dbReference>
<dbReference type="GO" id="GO:0006412">
    <property type="term" value="P:translation"/>
    <property type="evidence" value="ECO:0007669"/>
    <property type="project" value="InterPro"/>
</dbReference>
<dbReference type="AlphaFoldDB" id="A0A267EHE3"/>
<gene>
    <name evidence="11" type="ORF">BOX15_Mlig012175g1</name>
    <name evidence="10" type="ORF">BOX15_Mlig012175g2</name>
    <name evidence="9" type="ORF">BOX15_Mlig012175g3</name>
</gene>
<evidence type="ECO:0000256" key="3">
    <source>
        <dbReference type="ARBA" id="ARBA00022946"/>
    </source>
</evidence>
<proteinExistence type="inferred from homology"/>
<dbReference type="EMBL" id="NIVC01001518">
    <property type="protein sequence ID" value="PAA66968.1"/>
    <property type="molecule type" value="Genomic_DNA"/>
</dbReference>
<evidence type="ECO:0000256" key="6">
    <source>
        <dbReference type="ARBA" id="ARBA00023274"/>
    </source>
</evidence>
<dbReference type="EMBL" id="NIVC01001483">
    <property type="protein sequence ID" value="PAA67443.1"/>
    <property type="molecule type" value="Genomic_DNA"/>
</dbReference>
<reference evidence="9 12" key="1">
    <citation type="submission" date="2017-06" db="EMBL/GenBank/DDBJ databases">
        <title>A platform for efficient transgenesis in Macrostomum lignano, a flatworm model organism for stem cell research.</title>
        <authorList>
            <person name="Berezikov E."/>
        </authorList>
    </citation>
    <scope>NUCLEOTIDE SEQUENCE [LARGE SCALE GENOMIC DNA]</scope>
    <source>
        <strain evidence="9">DV1</strain>
        <tissue evidence="9">Whole organism</tissue>
    </source>
</reference>
<protein>
    <recommendedName>
        <fullName evidence="7">Large ribosomal subunit protein bL35m</fullName>
    </recommendedName>
    <alternativeName>
        <fullName evidence="8">39S ribosomal protein L35, mitochondrial</fullName>
    </alternativeName>
</protein>
<comment type="subcellular location">
    <subcellularLocation>
        <location evidence="1">Mitochondrion</location>
    </subcellularLocation>
</comment>
<dbReference type="Proteomes" id="UP000215902">
    <property type="component" value="Unassembled WGS sequence"/>
</dbReference>
<evidence type="ECO:0000313" key="10">
    <source>
        <dbReference type="EMBL" id="PAA66968.1"/>
    </source>
</evidence>
<evidence type="ECO:0000313" key="12">
    <source>
        <dbReference type="Proteomes" id="UP000215902"/>
    </source>
</evidence>
<accession>A0A267EHE3</accession>
<dbReference type="SUPFAM" id="SSF143034">
    <property type="entry name" value="L35p-like"/>
    <property type="match status" value="1"/>
</dbReference>
<keyword evidence="3" id="KW-0809">Transit peptide</keyword>
<dbReference type="InterPro" id="IPR021137">
    <property type="entry name" value="Ribosomal_bL35-like"/>
</dbReference>
<evidence type="ECO:0000256" key="5">
    <source>
        <dbReference type="ARBA" id="ARBA00023128"/>
    </source>
</evidence>
<dbReference type="GO" id="GO:1990904">
    <property type="term" value="C:ribonucleoprotein complex"/>
    <property type="evidence" value="ECO:0007669"/>
    <property type="project" value="UniProtKB-KW"/>
</dbReference>
<dbReference type="Pfam" id="PF01632">
    <property type="entry name" value="Ribosomal_L35p"/>
    <property type="match status" value="1"/>
</dbReference>
<evidence type="ECO:0000313" key="9">
    <source>
        <dbReference type="EMBL" id="PAA60918.1"/>
    </source>
</evidence>
<keyword evidence="12" id="KW-1185">Reference proteome</keyword>